<evidence type="ECO:0000313" key="5">
    <source>
        <dbReference type="RefSeq" id="XP_054830395.1"/>
    </source>
</evidence>
<organism evidence="4 5">
    <name type="scientific">Eublepharis macularius</name>
    <name type="common">Leopard gecko</name>
    <name type="synonym">Cyrtodactylus macularius</name>
    <dbReference type="NCBI Taxonomy" id="481883"/>
    <lineage>
        <taxon>Eukaryota</taxon>
        <taxon>Metazoa</taxon>
        <taxon>Chordata</taxon>
        <taxon>Craniata</taxon>
        <taxon>Vertebrata</taxon>
        <taxon>Euteleostomi</taxon>
        <taxon>Lepidosauria</taxon>
        <taxon>Squamata</taxon>
        <taxon>Bifurcata</taxon>
        <taxon>Gekkota</taxon>
        <taxon>Eublepharidae</taxon>
        <taxon>Eublepharinae</taxon>
        <taxon>Eublepharis</taxon>
    </lineage>
</organism>
<keyword evidence="4" id="KW-1185">Reference proteome</keyword>
<dbReference type="PANTHER" id="PTHR34605:SF3">
    <property type="entry name" value="P CELL-TYPE AGGLUTINATION PROTEIN MAP4-LIKE-RELATED"/>
    <property type="match status" value="1"/>
</dbReference>
<gene>
    <name evidence="5" type="primary">LOC129326261</name>
</gene>
<evidence type="ECO:0000256" key="2">
    <source>
        <dbReference type="ARBA" id="ARBA00023172"/>
    </source>
</evidence>
<dbReference type="SUPFAM" id="SSF47823">
    <property type="entry name" value="lambda integrase-like, N-terminal domain"/>
    <property type="match status" value="1"/>
</dbReference>
<dbReference type="PANTHER" id="PTHR34605">
    <property type="entry name" value="PHAGE_INTEGRASE DOMAIN-CONTAINING PROTEIN"/>
    <property type="match status" value="1"/>
</dbReference>
<accession>A0AA97J2T3</accession>
<dbReference type="KEGG" id="emc:129326261"/>
<dbReference type="Proteomes" id="UP001190640">
    <property type="component" value="Chromosome 3"/>
</dbReference>
<dbReference type="InterPro" id="IPR052925">
    <property type="entry name" value="Phage_Integrase-like_Recomb"/>
</dbReference>
<dbReference type="Pfam" id="PF00589">
    <property type="entry name" value="Phage_integrase"/>
    <property type="match status" value="1"/>
</dbReference>
<name>A0AA97J2T3_EUBMA</name>
<keyword evidence="1" id="KW-0238">DNA-binding</keyword>
<proteinExistence type="predicted"/>
<dbReference type="AlphaFoldDB" id="A0AA97J2T3"/>
<dbReference type="InterPro" id="IPR011010">
    <property type="entry name" value="DNA_brk_join_enz"/>
</dbReference>
<dbReference type="Gene3D" id="1.10.443.10">
    <property type="entry name" value="Intergrase catalytic core"/>
    <property type="match status" value="1"/>
</dbReference>
<dbReference type="GO" id="GO:0003677">
    <property type="term" value="F:DNA binding"/>
    <property type="evidence" value="ECO:0007669"/>
    <property type="project" value="UniProtKB-KW"/>
</dbReference>
<dbReference type="SUPFAM" id="SSF56349">
    <property type="entry name" value="DNA breaking-rejoining enzymes"/>
    <property type="match status" value="1"/>
</dbReference>
<dbReference type="InterPro" id="IPR002104">
    <property type="entry name" value="Integrase_catalytic"/>
</dbReference>
<protein>
    <submittedName>
        <fullName evidence="5">Integrase/recombinase xerD homolog</fullName>
    </submittedName>
</protein>
<sequence length="299" mass="32556">MQGVLSSVAPSTLKSYSAAVDRFVAFTWGAGGGALCPPSQDEVLRYLAHLRALGRAPCTMRRDLAAVPFFCKTLGFPDPCCGFIPRRAIEGWARLAPPLPDKRRPISLPILRRILRVLPDLCWSSFEAQLFRAAFSLAFFGALRVSELVAGSQADTSGRALSFTDVSWSPRQVVITIRRSKTDQRGKGAAICLRAARQGAACPVRAVKAYLGIRPQQQGPFFIHRDLSPLTRYQFSSLLRACLETAGLPSSQFGTHSFRIGAATAAAGLGLPDKAIMAIGRWRSRAFRSYNRPHGLSGH</sequence>
<dbReference type="InterPro" id="IPR013762">
    <property type="entry name" value="Integrase-like_cat_sf"/>
</dbReference>
<feature type="domain" description="Tyr recombinase" evidence="3">
    <location>
        <begin position="103"/>
        <end position="299"/>
    </location>
</feature>
<reference evidence="5" key="1">
    <citation type="submission" date="2025-08" db="UniProtKB">
        <authorList>
            <consortium name="RefSeq"/>
        </authorList>
    </citation>
    <scope>IDENTIFICATION</scope>
    <source>
        <tissue evidence="5">Blood</tissue>
    </source>
</reference>
<dbReference type="GeneID" id="129326261"/>
<dbReference type="PROSITE" id="PS51898">
    <property type="entry name" value="TYR_RECOMBINASE"/>
    <property type="match status" value="1"/>
</dbReference>
<evidence type="ECO:0000259" key="3">
    <source>
        <dbReference type="PROSITE" id="PS51898"/>
    </source>
</evidence>
<dbReference type="Gene3D" id="1.10.150.130">
    <property type="match status" value="1"/>
</dbReference>
<keyword evidence="2" id="KW-0233">DNA recombination</keyword>
<dbReference type="GO" id="GO:0006310">
    <property type="term" value="P:DNA recombination"/>
    <property type="evidence" value="ECO:0007669"/>
    <property type="project" value="UniProtKB-KW"/>
</dbReference>
<dbReference type="GO" id="GO:0015074">
    <property type="term" value="P:DNA integration"/>
    <property type="evidence" value="ECO:0007669"/>
    <property type="project" value="InterPro"/>
</dbReference>
<evidence type="ECO:0000313" key="4">
    <source>
        <dbReference type="Proteomes" id="UP001190640"/>
    </source>
</evidence>
<dbReference type="RefSeq" id="XP_054830395.1">
    <property type="nucleotide sequence ID" value="XM_054974420.1"/>
</dbReference>
<dbReference type="InterPro" id="IPR010998">
    <property type="entry name" value="Integrase_recombinase_N"/>
</dbReference>
<evidence type="ECO:0000256" key="1">
    <source>
        <dbReference type="ARBA" id="ARBA00023125"/>
    </source>
</evidence>